<comment type="caution">
    <text evidence="1">The sequence shown here is derived from an EMBL/GenBank/DDBJ whole genome shotgun (WGS) entry which is preliminary data.</text>
</comment>
<keyword evidence="2" id="KW-1185">Reference proteome</keyword>
<organism evidence="1 2">
    <name type="scientific">Trichinella patagoniensis</name>
    <dbReference type="NCBI Taxonomy" id="990121"/>
    <lineage>
        <taxon>Eukaryota</taxon>
        <taxon>Metazoa</taxon>
        <taxon>Ecdysozoa</taxon>
        <taxon>Nematoda</taxon>
        <taxon>Enoplea</taxon>
        <taxon>Dorylaimia</taxon>
        <taxon>Trichinellida</taxon>
        <taxon>Trichinellidae</taxon>
        <taxon>Trichinella</taxon>
    </lineage>
</organism>
<reference evidence="1 2" key="1">
    <citation type="submission" date="2015-01" db="EMBL/GenBank/DDBJ databases">
        <title>Evolution of Trichinella species and genotypes.</title>
        <authorList>
            <person name="Korhonen P.K."/>
            <person name="Edoardo P."/>
            <person name="Giuseppe L.R."/>
            <person name="Gasser R.B."/>
        </authorList>
    </citation>
    <scope>NUCLEOTIDE SEQUENCE [LARGE SCALE GENOMIC DNA]</scope>
    <source>
        <strain evidence="1">ISS2496</strain>
    </source>
</reference>
<sequence length="482" mass="54455">MKRKKDEANLDLKIREGIRQCLDRKERNCRCFDKLAVTYRRRSLFVVANNHGKREAGRKGSKACGNHVEMTVRGNPPVDTGSSSLIAEYANSAVAMVNEPVQENGLLSTLKGGNVKYVRQSDLNRVALTSDTIRNYIDCRHSLLNTNNSEPGIIRQEIIEYRTEKANTLKAILQQRLNHELTMVIWWRTLLVFVNEYCILDLPFGCENITGKSRTTEKWQQCRQQPDGQYVRPDEPTGRNRRVIRFTSGIATETFLDEQNASEESAVKHGPEEQLASAVQTTDFTVKKRVFYDPSALTNLPVVAVSSLQLSRLLKILSLHWNRQSDTGNPNSSLNYLGRYRWKIELFPVNCLSSYTGTDVVPIRLVFRSSRLWIHAVIETAMLYEKCTAMALRPALTGWKMPRHCTFRSPGVSRDEKCFANPNFFYHRPPMVLLDASSTPYGFLGVTSTPYGFLGVTSTPYGFLGVTSTPYGFLGVTSTPSS</sequence>
<accession>A0A0V0Z5E8</accession>
<name>A0A0V0Z5E8_9BILA</name>
<dbReference type="AlphaFoldDB" id="A0A0V0Z5E8"/>
<gene>
    <name evidence="1" type="ORF">T12_8585</name>
</gene>
<dbReference type="EMBL" id="JYDQ01000405">
    <property type="protein sequence ID" value="KRY07783.1"/>
    <property type="molecule type" value="Genomic_DNA"/>
</dbReference>
<proteinExistence type="predicted"/>
<evidence type="ECO:0000313" key="1">
    <source>
        <dbReference type="EMBL" id="KRY07783.1"/>
    </source>
</evidence>
<evidence type="ECO:0000313" key="2">
    <source>
        <dbReference type="Proteomes" id="UP000054783"/>
    </source>
</evidence>
<dbReference type="Proteomes" id="UP000054783">
    <property type="component" value="Unassembled WGS sequence"/>
</dbReference>
<protein>
    <submittedName>
        <fullName evidence="1">Uncharacterized protein</fullName>
    </submittedName>
</protein>